<organism evidence="9 10">
    <name type="scientific">Ustilago bromivora</name>
    <dbReference type="NCBI Taxonomy" id="307758"/>
    <lineage>
        <taxon>Eukaryota</taxon>
        <taxon>Fungi</taxon>
        <taxon>Dikarya</taxon>
        <taxon>Basidiomycota</taxon>
        <taxon>Ustilaginomycotina</taxon>
        <taxon>Ustilaginomycetes</taxon>
        <taxon>Ustilaginales</taxon>
        <taxon>Ustilaginaceae</taxon>
        <taxon>Ustilago</taxon>
    </lineage>
</organism>
<dbReference type="InterPro" id="IPR036322">
    <property type="entry name" value="WD40_repeat_dom_sf"/>
</dbReference>
<feature type="active site" evidence="6">
    <location>
        <position position="408"/>
    </location>
</feature>
<dbReference type="GO" id="GO:0046912">
    <property type="term" value="F:acyltransferase activity, acyl groups converted into alkyl on transfer"/>
    <property type="evidence" value="ECO:0007669"/>
    <property type="project" value="InterPro"/>
</dbReference>
<dbReference type="PANTHER" id="PTHR11739">
    <property type="entry name" value="CITRATE SYNTHASE"/>
    <property type="match status" value="1"/>
</dbReference>
<sequence>MLSLTVPRLALRAAAPTRQFAAAVRYASTKTLKDAVAEIIPGKQEQLKKLKAQHGDSKLGEIQLQHLLGGMRGLKVMLWEGSVLDSETGITFHGKSIPESQKVLPTAAHLGLNGNEILPESMLWLLLTGNVPSKEEVKALSAELAAKGALPAHVEKIIDSFPKTLHPMTQFAAAVAALNHDSKFAAAYAKGIKKTEYWAPVLDDSIDLIAKLPAVAARIYYNVFGRGDGKQSIDSNLDLIGNYSNMIGYGDNQGMTDYLRLYIAIHGDHEGGNVSAHTAHLVGSALSDPYLSYSAALLGLAGPLHGLANQEVLGWALAMQKAVGENASDEQIKEYLWSTLKSGRVVPGYGHAVLRQPDPRFTALSKFCDTRPELRDSSIVQLVQKVSQIAPGVLKEHGKTKNPFPNVDAASGCVLYQYGLTEFTYYTVIFGISRAIGALPQLVADRYLGMPIERPKSMSMDSLEAFLKNSSSIARRKARRTATLAAERQTPHPTPHPTPYSTLPKGKWQVARMQATSNSNLFQTSYSEALGAYRSRKAILTSGIPTSSASPSPSSSSAAERYGFPIHLNPQFTSALLSNPEDLAVEASGADGGRYRALSLGVQHGFLWSSEAGGLVRQLDLESGRTINLYKGAKGPVPSFDFLTTTAGEKLLVAGSWDKALRIYRISNTTRKEAGEAVVTVEGAMSDFIKAVHIFTEGDKVYLTTGGSDKCVMLWDLKPLTTLSSTAEGIEGERLKCIYQSKQHTRPVNALTSIQGLDGTTRLYSADSMGRVLEHVINPTSLRLEVVREIQGFSTAVYDLKAGWRRLVVEGESSDKGENKGDAFVSEVKEDADGSRYKLIAEIWGASGDKTALGFRLSPMLQSASRTAATAKSKPVGSNAILGREERISTPHTKLLHKDFVKSILPIPFYLPTTPSLPQFEPFEEALITGGSDEQVRLYPHPTSPPSANSEEEEVYEVEGHWHEITSLACWIRHPNLSFPTAPTSEAVLPPAKEVQVWILSASLDGTIRRWNLLSIPTLPKPEFKPVLQEDRTVKFDCDQDSLPPVTKRSLMREDVVVGTGNAFQMTPEEEAELAELIDSDHE</sequence>
<dbReference type="GO" id="GO:0006099">
    <property type="term" value="P:tricarboxylic acid cycle"/>
    <property type="evidence" value="ECO:0007669"/>
    <property type="project" value="InterPro"/>
</dbReference>
<evidence type="ECO:0000256" key="7">
    <source>
        <dbReference type="RuleBase" id="RU000441"/>
    </source>
</evidence>
<dbReference type="EMBL" id="ULHB01000029">
    <property type="protein sequence ID" value="SYW77837.1"/>
    <property type="molecule type" value="Genomic_DNA"/>
</dbReference>
<evidence type="ECO:0000256" key="3">
    <source>
        <dbReference type="ARBA" id="ARBA00022679"/>
    </source>
</evidence>
<dbReference type="PANTHER" id="PTHR11739:SF15">
    <property type="entry name" value="CITRATE SYNTHASE 3, MITOCHONDRIAL"/>
    <property type="match status" value="1"/>
</dbReference>
<evidence type="ECO:0000256" key="6">
    <source>
        <dbReference type="PIRSR" id="PIRSR610109-1"/>
    </source>
</evidence>
<evidence type="ECO:0000256" key="1">
    <source>
        <dbReference type="ARBA" id="ARBA00004173"/>
    </source>
</evidence>
<dbReference type="InterPro" id="IPR001680">
    <property type="entry name" value="WD40_rpt"/>
</dbReference>
<dbReference type="InterPro" id="IPR019810">
    <property type="entry name" value="Citrate_synthase_AS"/>
</dbReference>
<keyword evidence="3 7" id="KW-0808">Transferase</keyword>
<dbReference type="InterPro" id="IPR010109">
    <property type="entry name" value="Citrate_synthase_euk"/>
</dbReference>
<gene>
    <name evidence="9" type="ORF">UBRO2_02029</name>
</gene>
<evidence type="ECO:0000256" key="2">
    <source>
        <dbReference type="ARBA" id="ARBA00010566"/>
    </source>
</evidence>
<dbReference type="NCBIfam" id="NF007128">
    <property type="entry name" value="PRK09569.1"/>
    <property type="match status" value="1"/>
</dbReference>
<feature type="active site" evidence="6">
    <location>
        <position position="305"/>
    </location>
</feature>
<dbReference type="Gene3D" id="2.130.10.10">
    <property type="entry name" value="YVTN repeat-like/Quinoprotein amine dehydrogenase"/>
    <property type="match status" value="2"/>
</dbReference>
<evidence type="ECO:0000256" key="4">
    <source>
        <dbReference type="ARBA" id="ARBA00022946"/>
    </source>
</evidence>
<feature type="region of interest" description="Disordered" evidence="8">
    <location>
        <begin position="479"/>
        <end position="501"/>
    </location>
</feature>
<evidence type="ECO:0000313" key="9">
    <source>
        <dbReference type="EMBL" id="SYW77837.1"/>
    </source>
</evidence>
<reference evidence="9" key="1">
    <citation type="submission" date="2018-08" db="EMBL/GenBank/DDBJ databases">
        <authorList>
            <person name="Guldener U."/>
        </authorList>
    </citation>
    <scope>NUCLEOTIDE SEQUENCE</scope>
    <source>
        <strain evidence="9">UB2</strain>
    </source>
</reference>
<dbReference type="InterPro" id="IPR002020">
    <property type="entry name" value="Citrate_synthase"/>
</dbReference>
<dbReference type="InterPro" id="IPR036969">
    <property type="entry name" value="Citrate_synthase_sf"/>
</dbReference>
<comment type="similarity">
    <text evidence="2 7">Belongs to the citrate synthase family.</text>
</comment>
<evidence type="ECO:0000313" key="10">
    <source>
        <dbReference type="Proteomes" id="UP000658997"/>
    </source>
</evidence>
<dbReference type="InterPro" id="IPR016143">
    <property type="entry name" value="Citrate_synth-like_sm_a-sub"/>
</dbReference>
<dbReference type="SMART" id="SM00320">
    <property type="entry name" value="WD40"/>
    <property type="match status" value="4"/>
</dbReference>
<proteinExistence type="inferred from homology"/>
<dbReference type="SUPFAM" id="SSF50978">
    <property type="entry name" value="WD40 repeat-like"/>
    <property type="match status" value="1"/>
</dbReference>
<dbReference type="NCBIfam" id="TIGR01793">
    <property type="entry name" value="cit_synth_euk"/>
    <property type="match status" value="1"/>
</dbReference>
<dbReference type="GO" id="GO:0006101">
    <property type="term" value="P:citrate metabolic process"/>
    <property type="evidence" value="ECO:0007669"/>
    <property type="project" value="InterPro"/>
</dbReference>
<dbReference type="InterPro" id="IPR015943">
    <property type="entry name" value="WD40/YVTN_repeat-like_dom_sf"/>
</dbReference>
<dbReference type="GO" id="GO:0005975">
    <property type="term" value="P:carbohydrate metabolic process"/>
    <property type="evidence" value="ECO:0007669"/>
    <property type="project" value="TreeGrafter"/>
</dbReference>
<keyword evidence="4" id="KW-0809">Transit peptide</keyword>
<keyword evidence="5" id="KW-0496">Mitochondrion</keyword>
<dbReference type="PRINTS" id="PR00143">
    <property type="entry name" value="CITRTSNTHASE"/>
</dbReference>
<dbReference type="Gene3D" id="1.10.580.10">
    <property type="entry name" value="Citrate Synthase, domain 1"/>
    <property type="match status" value="1"/>
</dbReference>
<dbReference type="PROSITE" id="PS00480">
    <property type="entry name" value="CITRATE_SYNTHASE"/>
    <property type="match status" value="1"/>
</dbReference>
<dbReference type="GO" id="GO:0005759">
    <property type="term" value="C:mitochondrial matrix"/>
    <property type="evidence" value="ECO:0007669"/>
    <property type="project" value="TreeGrafter"/>
</dbReference>
<dbReference type="InterPro" id="IPR016142">
    <property type="entry name" value="Citrate_synth-like_lrg_a-sub"/>
</dbReference>
<comment type="subcellular location">
    <subcellularLocation>
        <location evidence="1">Mitochondrion</location>
    </subcellularLocation>
</comment>
<keyword evidence="10" id="KW-1185">Reference proteome</keyword>
<dbReference type="Gene3D" id="1.10.230.10">
    <property type="entry name" value="Cytochrome P450-Terp, domain 2"/>
    <property type="match status" value="1"/>
</dbReference>
<evidence type="ECO:0000256" key="5">
    <source>
        <dbReference type="ARBA" id="ARBA00023128"/>
    </source>
</evidence>
<evidence type="ECO:0000256" key="8">
    <source>
        <dbReference type="SAM" id="MobiDB-lite"/>
    </source>
</evidence>
<comment type="caution">
    <text evidence="9">The sequence shown here is derived from an EMBL/GenBank/DDBJ whole genome shotgun (WGS) entry which is preliminary data.</text>
</comment>
<accession>A0A8H8QMD2</accession>
<feature type="active site" evidence="6">
    <location>
        <position position="351"/>
    </location>
</feature>
<dbReference type="FunFam" id="1.10.580.10:FF:000001">
    <property type="entry name" value="Citrate synthase"/>
    <property type="match status" value="1"/>
</dbReference>
<dbReference type="Proteomes" id="UP000658997">
    <property type="component" value="Unassembled WGS sequence"/>
</dbReference>
<dbReference type="Pfam" id="PF00285">
    <property type="entry name" value="Citrate_synt"/>
    <property type="match status" value="1"/>
</dbReference>
<protein>
    <recommendedName>
        <fullName evidence="7">Citrate synthase</fullName>
    </recommendedName>
</protein>
<name>A0A8H8QMD2_9BASI</name>
<dbReference type="AlphaFoldDB" id="A0A8H8QMD2"/>
<dbReference type="SUPFAM" id="SSF48256">
    <property type="entry name" value="Citrate synthase"/>
    <property type="match status" value="1"/>
</dbReference>